<dbReference type="EMBL" id="BRXS01000008">
    <property type="protein sequence ID" value="GLC28215.1"/>
    <property type="molecule type" value="Genomic_DNA"/>
</dbReference>
<proteinExistence type="inferred from homology"/>
<comment type="caution">
    <text evidence="8">The sequence shown here is derived from an EMBL/GenBank/DDBJ whole genome shotgun (WGS) entry which is preliminary data.</text>
</comment>
<feature type="transmembrane region" description="Helical" evidence="7">
    <location>
        <begin position="143"/>
        <end position="163"/>
    </location>
</feature>
<dbReference type="Pfam" id="PF01790">
    <property type="entry name" value="LGT"/>
    <property type="match status" value="1"/>
</dbReference>
<feature type="transmembrane region" description="Helical" evidence="7">
    <location>
        <begin position="112"/>
        <end position="131"/>
    </location>
</feature>
<keyword evidence="2" id="KW-1003">Cell membrane</keyword>
<evidence type="ECO:0000256" key="5">
    <source>
        <dbReference type="ARBA" id="ARBA00022989"/>
    </source>
</evidence>
<evidence type="ECO:0000256" key="2">
    <source>
        <dbReference type="ARBA" id="ARBA00022475"/>
    </source>
</evidence>
<dbReference type="AlphaFoldDB" id="A0AA37QKH7"/>
<keyword evidence="6 7" id="KW-0472">Membrane</keyword>
<evidence type="ECO:0000313" key="9">
    <source>
        <dbReference type="Proteomes" id="UP001161325"/>
    </source>
</evidence>
<reference evidence="8" key="1">
    <citation type="submission" date="2022-08" db="EMBL/GenBank/DDBJ databases">
        <title>Draft genome sequencing of Roseisolibacter agri AW1220.</title>
        <authorList>
            <person name="Tobiishi Y."/>
            <person name="Tonouchi A."/>
        </authorList>
    </citation>
    <scope>NUCLEOTIDE SEQUENCE</scope>
    <source>
        <strain evidence="8">AW1220</strain>
    </source>
</reference>
<evidence type="ECO:0008006" key="10">
    <source>
        <dbReference type="Google" id="ProtNLM"/>
    </source>
</evidence>
<protein>
    <recommendedName>
        <fullName evidence="10">Prolipoprotein diacylglyceryl transferase</fullName>
    </recommendedName>
</protein>
<dbReference type="InterPro" id="IPR001640">
    <property type="entry name" value="Lgt"/>
</dbReference>
<keyword evidence="5 7" id="KW-1133">Transmembrane helix</keyword>
<feature type="transmembrane region" description="Helical" evidence="7">
    <location>
        <begin position="12"/>
        <end position="35"/>
    </location>
</feature>
<comment type="similarity">
    <text evidence="1">Belongs to the Lgt family.</text>
</comment>
<evidence type="ECO:0000256" key="7">
    <source>
        <dbReference type="SAM" id="Phobius"/>
    </source>
</evidence>
<gene>
    <name evidence="8" type="ORF">rosag_47280</name>
</gene>
<dbReference type="GO" id="GO:0042158">
    <property type="term" value="P:lipoprotein biosynthetic process"/>
    <property type="evidence" value="ECO:0007669"/>
    <property type="project" value="InterPro"/>
</dbReference>
<accession>A0AA37QKH7</accession>
<keyword evidence="4 7" id="KW-0812">Transmembrane</keyword>
<feature type="transmembrane region" description="Helical" evidence="7">
    <location>
        <begin position="80"/>
        <end position="100"/>
    </location>
</feature>
<evidence type="ECO:0000256" key="1">
    <source>
        <dbReference type="ARBA" id="ARBA00007150"/>
    </source>
</evidence>
<evidence type="ECO:0000256" key="6">
    <source>
        <dbReference type="ARBA" id="ARBA00023136"/>
    </source>
</evidence>
<name>A0AA37QKH7_9BACT</name>
<dbReference type="PANTHER" id="PTHR30589">
    <property type="entry name" value="PROLIPOPROTEIN DIACYLGLYCERYL TRANSFERASE"/>
    <property type="match status" value="1"/>
</dbReference>
<organism evidence="8 9">
    <name type="scientific">Roseisolibacter agri</name>
    <dbReference type="NCBI Taxonomy" id="2014610"/>
    <lineage>
        <taxon>Bacteria</taxon>
        <taxon>Pseudomonadati</taxon>
        <taxon>Gemmatimonadota</taxon>
        <taxon>Gemmatimonadia</taxon>
        <taxon>Gemmatimonadales</taxon>
        <taxon>Gemmatimonadaceae</taxon>
        <taxon>Roseisolibacter</taxon>
    </lineage>
</organism>
<dbReference type="Proteomes" id="UP001161325">
    <property type="component" value="Unassembled WGS sequence"/>
</dbReference>
<sequence>MLRRKRLPFTRFSDVAGIAIAAGYAVGRTGCWAIGDDYGRPWSSRWAVQFPEGAPPSTAAVMARAFGTPLAPGTSPETVLAAYPTQLYEVVLGLLTFLALWRRRDHDHAEGWLFGLYLVLAGLERFLIEFLRAKDDRFLPLGLSSAQGVALALTLGGVLWMAARWRTGARRPGIHVAVAGDPLGAAHTSDGRRIAGRLYVP</sequence>
<keyword evidence="3" id="KW-0808">Transferase</keyword>
<keyword evidence="9" id="KW-1185">Reference proteome</keyword>
<evidence type="ECO:0000313" key="8">
    <source>
        <dbReference type="EMBL" id="GLC28215.1"/>
    </source>
</evidence>
<dbReference type="GO" id="GO:0008961">
    <property type="term" value="F:phosphatidylglycerol-prolipoprotein diacylglyceryl transferase activity"/>
    <property type="evidence" value="ECO:0007669"/>
    <property type="project" value="InterPro"/>
</dbReference>
<dbReference type="GO" id="GO:0005886">
    <property type="term" value="C:plasma membrane"/>
    <property type="evidence" value="ECO:0007669"/>
    <property type="project" value="InterPro"/>
</dbReference>
<evidence type="ECO:0000256" key="3">
    <source>
        <dbReference type="ARBA" id="ARBA00022679"/>
    </source>
</evidence>
<dbReference type="PANTHER" id="PTHR30589:SF0">
    <property type="entry name" value="PHOSPHATIDYLGLYCEROL--PROLIPOPROTEIN DIACYLGLYCERYL TRANSFERASE"/>
    <property type="match status" value="1"/>
</dbReference>
<evidence type="ECO:0000256" key="4">
    <source>
        <dbReference type="ARBA" id="ARBA00022692"/>
    </source>
</evidence>